<dbReference type="OrthoDB" id="983149at2"/>
<evidence type="ECO:0000313" key="2">
    <source>
        <dbReference type="Proteomes" id="UP000326944"/>
    </source>
</evidence>
<sequence length="318" mass="36885">MGWKGTVRTLGAMHRASVREAERREREIQKRNKELQKLEALEQAAYEVEEYENYIETILSVHKKHTDLIDWNAIAQSTKPSQPTQKYQNEEQFKVGFFSKLLGKEEQQREQAKLKDEQIYQKEMDGWKEKCSEWEYEHHLANKLLSGDLEVKLEIIKELNPFSDIQELGSSLKFEISESHILEATLNLHGQDVIPMEKKALLQSGKLSVKKMPKGEFYEMYQDYVCSCMLRVGNELLAILPDELVLVHAIDNMLNSKTGHMEEQCILSIAVSRQTIESLNMDLIDPSDSFENFVYNMKFKKTKGFEVVEPLLASSFNN</sequence>
<dbReference type="EMBL" id="CP043617">
    <property type="protein sequence ID" value="QFR49631.1"/>
    <property type="molecule type" value="Genomic_DNA"/>
</dbReference>
<organism evidence="1 2">
    <name type="scientific">Sulfurimonas lithotrophica</name>
    <dbReference type="NCBI Taxonomy" id="2590022"/>
    <lineage>
        <taxon>Bacteria</taxon>
        <taxon>Pseudomonadati</taxon>
        <taxon>Campylobacterota</taxon>
        <taxon>Epsilonproteobacteria</taxon>
        <taxon>Campylobacterales</taxon>
        <taxon>Sulfurimonadaceae</taxon>
        <taxon>Sulfurimonas</taxon>
    </lineage>
</organism>
<reference evidence="1 2" key="1">
    <citation type="submission" date="2019-09" db="EMBL/GenBank/DDBJ databases">
        <title>Sulfurimonas gotlandica sp. nov., a chemoautotrophic and psychrotolerant epsilonproteobacterium isolated from a pelagic redoxcline, and an emended description of the genus Sulfurimonas.</title>
        <authorList>
            <person name="Wang S."/>
            <person name="Jiang L."/>
            <person name="Shao S."/>
        </authorList>
    </citation>
    <scope>NUCLEOTIDE SEQUENCE [LARGE SCALE GENOMIC DNA]</scope>
    <source>
        <strain evidence="1 2">GYSZ_1</strain>
    </source>
</reference>
<gene>
    <name evidence="1" type="ORF">FJR48_07765</name>
</gene>
<protein>
    <submittedName>
        <fullName evidence="1">Uncharacterized protein</fullName>
    </submittedName>
</protein>
<proteinExistence type="predicted"/>
<evidence type="ECO:0000313" key="1">
    <source>
        <dbReference type="EMBL" id="QFR49631.1"/>
    </source>
</evidence>
<name>A0A5P8P1Y3_9BACT</name>
<dbReference type="RefSeq" id="WP_152307578.1">
    <property type="nucleotide sequence ID" value="NZ_CP043617.1"/>
</dbReference>
<accession>A0A5P8P1Y3</accession>
<dbReference type="Proteomes" id="UP000326944">
    <property type="component" value="Chromosome"/>
</dbReference>
<dbReference type="KEGG" id="sulg:FJR48_07765"/>
<dbReference type="AlphaFoldDB" id="A0A5P8P1Y3"/>
<keyword evidence="2" id="KW-1185">Reference proteome</keyword>